<name>A0A1L0ARF8_9GAMM</name>
<dbReference type="InterPro" id="IPR000639">
    <property type="entry name" value="Epox_hydrolase-like"/>
</dbReference>
<proteinExistence type="predicted"/>
<dbReference type="Proteomes" id="UP000182660">
    <property type="component" value="Unassembled WGS sequence"/>
</dbReference>
<protein>
    <submittedName>
        <fullName evidence="2 3">Beta-ketoadipate enol-lactone hydrolase</fullName>
    </submittedName>
</protein>
<dbReference type="PRINTS" id="PR00412">
    <property type="entry name" value="EPOXHYDRLASE"/>
</dbReference>
<dbReference type="Gene3D" id="3.40.50.1820">
    <property type="entry name" value="alpha/beta hydrolase"/>
    <property type="match status" value="1"/>
</dbReference>
<dbReference type="InterPro" id="IPR000073">
    <property type="entry name" value="AB_hydrolase_1"/>
</dbReference>
<gene>
    <name evidence="2" type="ORF">MT2528_1121</name>
    <name evidence="3" type="ORF">NVI5450_1091</name>
</gene>
<dbReference type="InterPro" id="IPR029058">
    <property type="entry name" value="AB_hydrolase_fold"/>
</dbReference>
<dbReference type="GO" id="GO:0016787">
    <property type="term" value="F:hydrolase activity"/>
    <property type="evidence" value="ECO:0007669"/>
    <property type="project" value="UniProtKB-KW"/>
</dbReference>
<dbReference type="Proteomes" id="UP000183794">
    <property type="component" value="Unassembled WGS sequence"/>
</dbReference>
<dbReference type="InterPro" id="IPR050266">
    <property type="entry name" value="AB_hydrolase_sf"/>
</dbReference>
<dbReference type="EMBL" id="FPLD01000036">
    <property type="protein sequence ID" value="SGY90212.1"/>
    <property type="molecule type" value="Genomic_DNA"/>
</dbReference>
<dbReference type="OrthoDB" id="9779853at2"/>
<feature type="domain" description="AB hydrolase-1" evidence="1">
    <location>
        <begin position="20"/>
        <end position="254"/>
    </location>
</feature>
<evidence type="ECO:0000313" key="2">
    <source>
        <dbReference type="EMBL" id="SGY86773.1"/>
    </source>
</evidence>
<reference evidence="2 4" key="1">
    <citation type="submission" date="2016-11" db="EMBL/GenBank/DDBJ databases">
        <authorList>
            <person name="Klemetsen T."/>
        </authorList>
    </citation>
    <scope>NUCLEOTIDE SEQUENCE [LARGE SCALE GENOMIC DNA]</scope>
    <source>
        <strain evidence="2">MT 2528</strain>
    </source>
</reference>
<reference evidence="3 5" key="2">
    <citation type="submission" date="2016-11" db="EMBL/GenBank/DDBJ databases">
        <authorList>
            <person name="Jaros S."/>
            <person name="Januszkiewicz K."/>
            <person name="Wedrychowicz H."/>
        </authorList>
    </citation>
    <scope>NUCLEOTIDE SEQUENCE [LARGE SCALE GENOMIC DNA]</scope>
    <source>
        <strain evidence="3">NVI 5450</strain>
    </source>
</reference>
<organism evidence="3 5">
    <name type="scientific">Moritella viscosa</name>
    <dbReference type="NCBI Taxonomy" id="80854"/>
    <lineage>
        <taxon>Bacteria</taxon>
        <taxon>Pseudomonadati</taxon>
        <taxon>Pseudomonadota</taxon>
        <taxon>Gammaproteobacteria</taxon>
        <taxon>Alteromonadales</taxon>
        <taxon>Moritellaceae</taxon>
        <taxon>Moritella</taxon>
    </lineage>
</organism>
<evidence type="ECO:0000313" key="5">
    <source>
        <dbReference type="Proteomes" id="UP000183794"/>
    </source>
</evidence>
<dbReference type="PANTHER" id="PTHR43798:SF29">
    <property type="entry name" value="AB HYDROLASE-1 DOMAIN-CONTAINING PROTEIN"/>
    <property type="match status" value="1"/>
</dbReference>
<evidence type="ECO:0000313" key="3">
    <source>
        <dbReference type="EMBL" id="SGY90212.1"/>
    </source>
</evidence>
<dbReference type="PRINTS" id="PR00111">
    <property type="entry name" value="ABHYDROLASE"/>
</dbReference>
<evidence type="ECO:0000313" key="4">
    <source>
        <dbReference type="Proteomes" id="UP000182660"/>
    </source>
</evidence>
<sequence>MNTFTIDDKTMHYIDKGQGPVLILGHSYLWDSEMWTPQLDALSQHYRCIVPDLWGHGKSDDAPEKTIRLQDYARDILALMDHLAINDFSIIGLSIGGMWGAELTIIAPKRVKSLVLMDSFVGVESEVMRTKYLGMLSAIDDAQQVPAPLVDIITPMFFAQNAAEVNPELVARLRDYLVSLEGERAKQITKMGRMFITRRDAFEDIEKFALPTLIIVGEQDTARPPLESYLMQDVISGSELLVVKDAGHISNLEQPAVVTAKLLSFMENVHTA</sequence>
<dbReference type="Pfam" id="PF00561">
    <property type="entry name" value="Abhydrolase_1"/>
    <property type="match status" value="1"/>
</dbReference>
<dbReference type="EMBL" id="FPLJ01000031">
    <property type="protein sequence ID" value="SGY86773.1"/>
    <property type="molecule type" value="Genomic_DNA"/>
</dbReference>
<evidence type="ECO:0000259" key="1">
    <source>
        <dbReference type="Pfam" id="PF00561"/>
    </source>
</evidence>
<dbReference type="SUPFAM" id="SSF53474">
    <property type="entry name" value="alpha/beta-Hydrolases"/>
    <property type="match status" value="1"/>
</dbReference>
<keyword evidence="3" id="KW-0378">Hydrolase</keyword>
<accession>A0A1L0ARF8</accession>
<dbReference type="PANTHER" id="PTHR43798">
    <property type="entry name" value="MONOACYLGLYCEROL LIPASE"/>
    <property type="match status" value="1"/>
</dbReference>
<keyword evidence="4" id="KW-1185">Reference proteome</keyword>
<dbReference type="GeneID" id="61294849"/>
<dbReference type="RefSeq" id="WP_075471308.1">
    <property type="nucleotide sequence ID" value="NZ_CAWQZC010000046.1"/>
</dbReference>
<dbReference type="AlphaFoldDB" id="A0A1L0ARF8"/>